<evidence type="ECO:0000256" key="1">
    <source>
        <dbReference type="SAM" id="MobiDB-lite"/>
    </source>
</evidence>
<dbReference type="EMBL" id="GL348713">
    <property type="protein sequence ID" value="EFH67776.1"/>
    <property type="molecule type" value="Genomic_DNA"/>
</dbReference>
<dbReference type="Pfam" id="PF04776">
    <property type="entry name" value="protein_MS5"/>
    <property type="match status" value="1"/>
</dbReference>
<dbReference type="STRING" id="81972.D7KEY4"/>
<gene>
    <name evidence="2" type="ORF">ARALYDRAFT_337098</name>
</gene>
<evidence type="ECO:0000313" key="2">
    <source>
        <dbReference type="EMBL" id="EFH67776.1"/>
    </source>
</evidence>
<name>D7KEY4_ARALL</name>
<protein>
    <submittedName>
        <fullName evidence="2">Uncharacterized protein</fullName>
    </submittedName>
</protein>
<dbReference type="Proteomes" id="UP000008694">
    <property type="component" value="Unassembled WGS sequence"/>
</dbReference>
<dbReference type="AlphaFoldDB" id="D7KEY4"/>
<keyword evidence="3" id="KW-1185">Reference proteome</keyword>
<dbReference type="Gramene" id="fgenesh1_pg.C_scaffold_1003663">
    <property type="protein sequence ID" value="fgenesh1_pg.C_scaffold_1003663"/>
    <property type="gene ID" value="fgenesh1_pg.C_scaffold_1003663"/>
</dbReference>
<dbReference type="PANTHER" id="PTHR31260">
    <property type="entry name" value="CYSTATIN/MONELLIN SUPERFAMILY PROTEIN"/>
    <property type="match status" value="1"/>
</dbReference>
<feature type="region of interest" description="Disordered" evidence="1">
    <location>
        <begin position="361"/>
        <end position="380"/>
    </location>
</feature>
<dbReference type="KEGG" id="aly:9330258"/>
<reference evidence="3" key="1">
    <citation type="journal article" date="2011" name="Nat. Genet.">
        <title>The Arabidopsis lyrata genome sequence and the basis of rapid genome size change.</title>
        <authorList>
            <person name="Hu T.T."/>
            <person name="Pattyn P."/>
            <person name="Bakker E.G."/>
            <person name="Cao J."/>
            <person name="Cheng J.-F."/>
            <person name="Clark R.M."/>
            <person name="Fahlgren N."/>
            <person name="Fawcett J.A."/>
            <person name="Grimwood J."/>
            <person name="Gundlach H."/>
            <person name="Haberer G."/>
            <person name="Hollister J.D."/>
            <person name="Ossowski S."/>
            <person name="Ottilar R.P."/>
            <person name="Salamov A.A."/>
            <person name="Schneeberger K."/>
            <person name="Spannagl M."/>
            <person name="Wang X."/>
            <person name="Yang L."/>
            <person name="Nasrallah M.E."/>
            <person name="Bergelson J."/>
            <person name="Carrington J.C."/>
            <person name="Gaut B.S."/>
            <person name="Schmutz J."/>
            <person name="Mayer K.F.X."/>
            <person name="Van de Peer Y."/>
            <person name="Grigoriev I.V."/>
            <person name="Nordborg M."/>
            <person name="Weigel D."/>
            <person name="Guo Y.-L."/>
        </authorList>
    </citation>
    <scope>NUCLEOTIDE SEQUENCE [LARGE SCALE GENOMIC DNA]</scope>
    <source>
        <strain evidence="3">cv. MN47</strain>
    </source>
</reference>
<sequence>MFVGDGASEEYRLHRMRLRNRPLRDIDPFDAKGITETYDRTLYEVTCNNPRFTDLKARIVNHYARMGVHRYNLLQGKHYQFLRVEKYNVTTRFGPNIYYITSSAIDPANGAPRFFQTKIDEHTRFRARLDLTCYIARLRGDPKIYTKKCFDYDDSLPEWPPENPFKDTKRFYVVKKSELQDNVNDWIRLYLELAVSSKRNMFFKDEDLSNLEIVKVAIETTTTSQDPNEGHLNAMNTTVYISYRDPSEARVGKDVDRIAIVRRSFDEQSSCFSLVGHNLSSETINEPLGSRDPSEARVGKDVDRIAIVRRSFDKQSSCFSLVGHNQSSETISKALVAKDVDRASIVRRSFHEQSACSRLVGQNQSSDPIPKKGKSQSAYSQRLGVRKPWLLCIHKWRKAYQTRCVRMTRRIR</sequence>
<proteinExistence type="predicted"/>
<dbReference type="OrthoDB" id="1113671at2759"/>
<dbReference type="PANTHER" id="PTHR31260:SF28">
    <property type="entry name" value="CYSTATIN DOMAIN PROTEIN"/>
    <property type="match status" value="1"/>
</dbReference>
<dbReference type="NCBIfam" id="TIGR01572">
    <property type="entry name" value="A_thl_para_3677"/>
    <property type="match status" value="1"/>
</dbReference>
<evidence type="ECO:0000313" key="3">
    <source>
        <dbReference type="Proteomes" id="UP000008694"/>
    </source>
</evidence>
<accession>D7KEY4</accession>
<dbReference type="InterPro" id="IPR006462">
    <property type="entry name" value="MS5"/>
</dbReference>
<organism evidence="3">
    <name type="scientific">Arabidopsis lyrata subsp. lyrata</name>
    <name type="common">Lyre-leaved rock-cress</name>
    <dbReference type="NCBI Taxonomy" id="81972"/>
    <lineage>
        <taxon>Eukaryota</taxon>
        <taxon>Viridiplantae</taxon>
        <taxon>Streptophyta</taxon>
        <taxon>Embryophyta</taxon>
        <taxon>Tracheophyta</taxon>
        <taxon>Spermatophyta</taxon>
        <taxon>Magnoliopsida</taxon>
        <taxon>eudicotyledons</taxon>
        <taxon>Gunneridae</taxon>
        <taxon>Pentapetalae</taxon>
        <taxon>rosids</taxon>
        <taxon>malvids</taxon>
        <taxon>Brassicales</taxon>
        <taxon>Brassicaceae</taxon>
        <taxon>Camelineae</taxon>
        <taxon>Arabidopsis</taxon>
    </lineage>
</organism>
<dbReference type="HOGENOM" id="CLU_053767_0_0_1"/>